<sequence>VVRYLVGEHQADLEVANRHGHTCLMISCYKGHREIARYLLEQGAQEQPAGEEARPGLAREGPSSSPACAQPQGARCSSSSPEESLSGESYESCCPTSREAAVEALELLGATYVDKKRDLLGALKHWRRAMELRHQGGAYLPKPEPPQLVLAYDYSREKVECTPDQEHLKHQKVYRLLKCASPTCSRTVRPRAA</sequence>
<comment type="pathway">
    <text evidence="8">Protein modification.</text>
</comment>
<dbReference type="InterPro" id="IPR036770">
    <property type="entry name" value="Ankyrin_rpt-contain_sf"/>
</dbReference>
<keyword evidence="4" id="KW-0677">Repeat</keyword>
<dbReference type="Proteomes" id="UP000437017">
    <property type="component" value="Unassembled WGS sequence"/>
</dbReference>
<evidence type="ECO:0000256" key="8">
    <source>
        <dbReference type="ARBA" id="ARBA00043952"/>
    </source>
</evidence>
<dbReference type="PROSITE" id="PS50297">
    <property type="entry name" value="ANK_REP_REGION"/>
    <property type="match status" value="1"/>
</dbReference>
<dbReference type="GO" id="GO:0050728">
    <property type="term" value="P:negative regulation of inflammatory response"/>
    <property type="evidence" value="ECO:0007669"/>
    <property type="project" value="TreeGrafter"/>
</dbReference>
<keyword evidence="12" id="KW-1185">Reference proteome</keyword>
<dbReference type="EMBL" id="SGJD01002062">
    <property type="protein sequence ID" value="KAB0396935.1"/>
    <property type="molecule type" value="Genomic_DNA"/>
</dbReference>
<keyword evidence="6 9" id="KW-0040">ANK repeat</keyword>
<evidence type="ECO:0000256" key="9">
    <source>
        <dbReference type="PROSITE-ProRule" id="PRU00023"/>
    </source>
</evidence>
<keyword evidence="3" id="KW-0963">Cytoplasm</keyword>
<evidence type="ECO:0000256" key="10">
    <source>
        <dbReference type="SAM" id="MobiDB-lite"/>
    </source>
</evidence>
<dbReference type="GO" id="GO:0006511">
    <property type="term" value="P:ubiquitin-dependent protein catabolic process"/>
    <property type="evidence" value="ECO:0007669"/>
    <property type="project" value="TreeGrafter"/>
</dbReference>
<organism evidence="11 12">
    <name type="scientific">Balaenoptera physalus</name>
    <name type="common">Fin whale</name>
    <name type="synonym">Balaena physalus</name>
    <dbReference type="NCBI Taxonomy" id="9770"/>
    <lineage>
        <taxon>Eukaryota</taxon>
        <taxon>Metazoa</taxon>
        <taxon>Chordata</taxon>
        <taxon>Craniata</taxon>
        <taxon>Vertebrata</taxon>
        <taxon>Euteleostomi</taxon>
        <taxon>Mammalia</taxon>
        <taxon>Eutheria</taxon>
        <taxon>Laurasiatheria</taxon>
        <taxon>Artiodactyla</taxon>
        <taxon>Whippomorpha</taxon>
        <taxon>Cetacea</taxon>
        <taxon>Mysticeti</taxon>
        <taxon>Balaenopteridae</taxon>
        <taxon>Balaenoptera</taxon>
    </lineage>
</organism>
<evidence type="ECO:0000256" key="2">
    <source>
        <dbReference type="ARBA" id="ARBA00004496"/>
    </source>
</evidence>
<protein>
    <submittedName>
        <fullName evidence="11">Uncharacterized protein</fullName>
    </submittedName>
</protein>
<evidence type="ECO:0000256" key="6">
    <source>
        <dbReference type="ARBA" id="ARBA00023043"/>
    </source>
</evidence>
<gene>
    <name evidence="11" type="ORF">E2I00_009850</name>
</gene>
<feature type="compositionally biased region" description="Low complexity" evidence="10">
    <location>
        <begin position="77"/>
        <end position="91"/>
    </location>
</feature>
<keyword evidence="7" id="KW-0496">Mitochondrion</keyword>
<evidence type="ECO:0000256" key="4">
    <source>
        <dbReference type="ARBA" id="ARBA00022737"/>
    </source>
</evidence>
<dbReference type="PANTHER" id="PTHR24173">
    <property type="entry name" value="ANKYRIN REPEAT CONTAINING"/>
    <property type="match status" value="1"/>
</dbReference>
<evidence type="ECO:0000313" key="12">
    <source>
        <dbReference type="Proteomes" id="UP000437017"/>
    </source>
</evidence>
<comment type="subcellular location">
    <subcellularLocation>
        <location evidence="2">Cytoplasm</location>
    </subcellularLocation>
    <subcellularLocation>
        <location evidence="1">Mitochondrion</location>
    </subcellularLocation>
</comment>
<dbReference type="PROSITE" id="PS50088">
    <property type="entry name" value="ANK_REPEAT"/>
    <property type="match status" value="1"/>
</dbReference>
<dbReference type="SUPFAM" id="SSF48403">
    <property type="entry name" value="Ankyrin repeat"/>
    <property type="match status" value="1"/>
</dbReference>
<dbReference type="SMART" id="SM00248">
    <property type="entry name" value="ANK"/>
    <property type="match status" value="1"/>
</dbReference>
<proteinExistence type="predicted"/>
<feature type="region of interest" description="Disordered" evidence="10">
    <location>
        <begin position="46"/>
        <end position="91"/>
    </location>
</feature>
<dbReference type="Pfam" id="PF12796">
    <property type="entry name" value="Ank_2"/>
    <property type="match status" value="1"/>
</dbReference>
<evidence type="ECO:0000256" key="5">
    <source>
        <dbReference type="ARBA" id="ARBA00022803"/>
    </source>
</evidence>
<feature type="repeat" description="ANK" evidence="9">
    <location>
        <begin position="19"/>
        <end position="51"/>
    </location>
</feature>
<evidence type="ECO:0000256" key="3">
    <source>
        <dbReference type="ARBA" id="ARBA00022490"/>
    </source>
</evidence>
<dbReference type="Gene3D" id="1.25.40.20">
    <property type="entry name" value="Ankyrin repeat-containing domain"/>
    <property type="match status" value="1"/>
</dbReference>
<name>A0A643CAW9_BALPH</name>
<keyword evidence="5" id="KW-0802">TPR repeat</keyword>
<feature type="non-terminal residue" evidence="11">
    <location>
        <position position="1"/>
    </location>
</feature>
<evidence type="ECO:0000313" key="11">
    <source>
        <dbReference type="EMBL" id="KAB0396935.1"/>
    </source>
</evidence>
<dbReference type="GO" id="GO:0000151">
    <property type="term" value="C:ubiquitin ligase complex"/>
    <property type="evidence" value="ECO:0007669"/>
    <property type="project" value="TreeGrafter"/>
</dbReference>
<evidence type="ECO:0000256" key="1">
    <source>
        <dbReference type="ARBA" id="ARBA00004173"/>
    </source>
</evidence>
<reference evidence="11 12" key="1">
    <citation type="journal article" date="2019" name="PLoS ONE">
        <title>Genomic analyses reveal an absence of contemporary introgressive admixture between fin whales and blue whales, despite known hybrids.</title>
        <authorList>
            <person name="Westbury M.V."/>
            <person name="Petersen B."/>
            <person name="Lorenzen E.D."/>
        </authorList>
    </citation>
    <scope>NUCLEOTIDE SEQUENCE [LARGE SCALE GENOMIC DNA]</scope>
    <source>
        <strain evidence="11">FinWhale-01</strain>
    </source>
</reference>
<accession>A0A643CAW9</accession>
<dbReference type="InterPro" id="IPR002110">
    <property type="entry name" value="Ankyrin_rpt"/>
</dbReference>
<dbReference type="PANTHER" id="PTHR24173:SF12">
    <property type="entry name" value="PROTEIN FEM-1 HOMOLOG A"/>
    <property type="match status" value="1"/>
</dbReference>
<comment type="caution">
    <text evidence="11">The sequence shown here is derived from an EMBL/GenBank/DDBJ whole genome shotgun (WGS) entry which is preliminary data.</text>
</comment>
<dbReference type="AlphaFoldDB" id="A0A643CAW9"/>
<dbReference type="OrthoDB" id="10071877at2759"/>
<evidence type="ECO:0000256" key="7">
    <source>
        <dbReference type="ARBA" id="ARBA00023128"/>
    </source>
</evidence>